<dbReference type="EMBL" id="BGPR01000442">
    <property type="protein sequence ID" value="GBM20442.1"/>
    <property type="molecule type" value="Genomic_DNA"/>
</dbReference>
<accession>A0A4Y2DU99</accession>
<proteinExistence type="predicted"/>
<protein>
    <submittedName>
        <fullName evidence="1">Uncharacterized protein</fullName>
    </submittedName>
</protein>
<reference evidence="1 2" key="1">
    <citation type="journal article" date="2019" name="Sci. Rep.">
        <title>Orb-weaving spider Araneus ventricosus genome elucidates the spidroin gene catalogue.</title>
        <authorList>
            <person name="Kono N."/>
            <person name="Nakamura H."/>
            <person name="Ohtoshi R."/>
            <person name="Moran D.A.P."/>
            <person name="Shinohara A."/>
            <person name="Yoshida Y."/>
            <person name="Fujiwara M."/>
            <person name="Mori M."/>
            <person name="Tomita M."/>
            <person name="Arakawa K."/>
        </authorList>
    </citation>
    <scope>NUCLEOTIDE SEQUENCE [LARGE SCALE GENOMIC DNA]</scope>
</reference>
<evidence type="ECO:0000313" key="1">
    <source>
        <dbReference type="EMBL" id="GBM20442.1"/>
    </source>
</evidence>
<comment type="caution">
    <text evidence="1">The sequence shown here is derived from an EMBL/GenBank/DDBJ whole genome shotgun (WGS) entry which is preliminary data.</text>
</comment>
<evidence type="ECO:0000313" key="2">
    <source>
        <dbReference type="Proteomes" id="UP000499080"/>
    </source>
</evidence>
<dbReference type="AlphaFoldDB" id="A0A4Y2DU99"/>
<dbReference type="Proteomes" id="UP000499080">
    <property type="component" value="Unassembled WGS sequence"/>
</dbReference>
<organism evidence="1 2">
    <name type="scientific">Araneus ventricosus</name>
    <name type="common">Orbweaver spider</name>
    <name type="synonym">Epeira ventricosa</name>
    <dbReference type="NCBI Taxonomy" id="182803"/>
    <lineage>
        <taxon>Eukaryota</taxon>
        <taxon>Metazoa</taxon>
        <taxon>Ecdysozoa</taxon>
        <taxon>Arthropoda</taxon>
        <taxon>Chelicerata</taxon>
        <taxon>Arachnida</taxon>
        <taxon>Araneae</taxon>
        <taxon>Araneomorphae</taxon>
        <taxon>Entelegynae</taxon>
        <taxon>Araneoidea</taxon>
        <taxon>Araneidae</taxon>
        <taxon>Araneus</taxon>
    </lineage>
</organism>
<sequence length="110" mass="12370">MPRQGGGNSVTFLVPSAPIRAKGIIVATEDDFTKKKLWSLLRTSSRREAFFINGAERSRNVLKGLNIDKYSLKVVDSQVYPVKPNKAQMYLCDFLTILIDQPVVKIITEI</sequence>
<name>A0A4Y2DU99_ARAVE</name>
<gene>
    <name evidence="1" type="ORF">AVEN_5535_1</name>
</gene>
<keyword evidence="2" id="KW-1185">Reference proteome</keyword>